<evidence type="ECO:0000256" key="9">
    <source>
        <dbReference type="RuleBase" id="RU004320"/>
    </source>
</evidence>
<sequence length="200" mass="22033">MSIAVIAGLGNPGLGYRNTRHNIGFDVVDQLALRAGAGWKREARLDAEIAAIHHAERKIMLVKPTTYMNGSGRSLAAVLRYRQLEPRNLLIIYDDITLTLGRAKLSHSGSAGGHNGVSDILDRVGGGFNRYRIGIGAKPNKEMDLADYVLSKFSNDEKSLLADRMPSFLEHLALILEEGIDPAMNIINQRPVSEHERNNH</sequence>
<keyword evidence="11" id="KW-1185">Reference proteome</keyword>
<dbReference type="InterPro" id="IPR036416">
    <property type="entry name" value="Pept_tRNA_hydro_sf"/>
</dbReference>
<feature type="binding site" evidence="7">
    <location>
        <position position="16"/>
    </location>
    <ligand>
        <name>tRNA</name>
        <dbReference type="ChEBI" id="CHEBI:17843"/>
    </ligand>
</feature>
<dbReference type="GO" id="GO:0000049">
    <property type="term" value="F:tRNA binding"/>
    <property type="evidence" value="ECO:0007669"/>
    <property type="project" value="UniProtKB-UniRule"/>
</dbReference>
<dbReference type="PANTHER" id="PTHR17224:SF1">
    <property type="entry name" value="PEPTIDYL-TRNA HYDROLASE"/>
    <property type="match status" value="1"/>
</dbReference>
<dbReference type="GO" id="GO:0004045">
    <property type="term" value="F:peptidyl-tRNA hydrolase activity"/>
    <property type="evidence" value="ECO:0007669"/>
    <property type="project" value="UniProtKB-UniRule"/>
</dbReference>
<dbReference type="Pfam" id="PF01195">
    <property type="entry name" value="Pept_tRNA_hydro"/>
    <property type="match status" value="1"/>
</dbReference>
<keyword evidence="2 7" id="KW-0820">tRNA-binding</keyword>
<feature type="binding site" evidence="7">
    <location>
        <position position="67"/>
    </location>
    <ligand>
        <name>tRNA</name>
        <dbReference type="ChEBI" id="CHEBI:17843"/>
    </ligand>
</feature>
<name>D5EJK8_CORAD</name>
<dbReference type="GO" id="GO:0005737">
    <property type="term" value="C:cytoplasm"/>
    <property type="evidence" value="ECO:0007669"/>
    <property type="project" value="UniProtKB-SubCell"/>
</dbReference>
<dbReference type="KEGG" id="caa:Caka_1588"/>
<reference evidence="10 11" key="1">
    <citation type="journal article" date="2010" name="Stand. Genomic Sci.">
        <title>Complete genome sequence of Coraliomargarita akajimensis type strain (04OKA010-24).</title>
        <authorList>
            <person name="Mavromatis K."/>
            <person name="Abt B."/>
            <person name="Brambilla E."/>
            <person name="Lapidus A."/>
            <person name="Copeland A."/>
            <person name="Deshpande S."/>
            <person name="Nolan M."/>
            <person name="Lucas S."/>
            <person name="Tice H."/>
            <person name="Cheng J.F."/>
            <person name="Han C."/>
            <person name="Detter J.C."/>
            <person name="Woyke T."/>
            <person name="Goodwin L."/>
            <person name="Pitluck S."/>
            <person name="Held B."/>
            <person name="Brettin T."/>
            <person name="Tapia R."/>
            <person name="Ivanova N."/>
            <person name="Mikhailova N."/>
            <person name="Pati A."/>
            <person name="Liolios K."/>
            <person name="Chen A."/>
            <person name="Palaniappan K."/>
            <person name="Land M."/>
            <person name="Hauser L."/>
            <person name="Chang Y.J."/>
            <person name="Jeffries C.D."/>
            <person name="Rohde M."/>
            <person name="Goker M."/>
            <person name="Bristow J."/>
            <person name="Eisen J.A."/>
            <person name="Markowitz V."/>
            <person name="Hugenholtz P."/>
            <person name="Klenk H.P."/>
            <person name="Kyrpides N.C."/>
        </authorList>
    </citation>
    <scope>NUCLEOTIDE SEQUENCE [LARGE SCALE GENOMIC DNA]</scope>
    <source>
        <strain evidence="11">DSM 45221 / IAM 15411 / JCM 23193 / KCTC 12865</strain>
    </source>
</reference>
<dbReference type="FunFam" id="3.40.50.1470:FF:000001">
    <property type="entry name" value="Peptidyl-tRNA hydrolase"/>
    <property type="match status" value="1"/>
</dbReference>
<keyword evidence="4 7" id="KW-0694">RNA-binding</keyword>
<dbReference type="CDD" id="cd00462">
    <property type="entry name" value="PTH"/>
    <property type="match status" value="1"/>
</dbReference>
<feature type="binding site" evidence="7">
    <location>
        <position position="69"/>
    </location>
    <ligand>
        <name>tRNA</name>
        <dbReference type="ChEBI" id="CHEBI:17843"/>
    </ligand>
</feature>
<evidence type="ECO:0000313" key="10">
    <source>
        <dbReference type="EMBL" id="ADE54607.1"/>
    </source>
</evidence>
<comment type="subcellular location">
    <subcellularLocation>
        <location evidence="7">Cytoplasm</location>
    </subcellularLocation>
</comment>
<evidence type="ECO:0000256" key="1">
    <source>
        <dbReference type="ARBA" id="ARBA00013260"/>
    </source>
</evidence>
<dbReference type="PANTHER" id="PTHR17224">
    <property type="entry name" value="PEPTIDYL-TRNA HYDROLASE"/>
    <property type="match status" value="1"/>
</dbReference>
<dbReference type="InterPro" id="IPR001328">
    <property type="entry name" value="Pept_tRNA_hydro"/>
</dbReference>
<comment type="function">
    <text evidence="7">Catalyzes the release of premature peptidyl moieties from peptidyl-tRNA molecules trapped in stalled 50S ribosomal subunits, and thus maintains levels of free tRNAs and 50S ribosomes.</text>
</comment>
<keyword evidence="3 7" id="KW-0378">Hydrolase</keyword>
<feature type="site" description="Stabilizes the basic form of H active site to accept a proton" evidence="7">
    <location>
        <position position="94"/>
    </location>
</feature>
<evidence type="ECO:0000256" key="7">
    <source>
        <dbReference type="HAMAP-Rule" id="MF_00083"/>
    </source>
</evidence>
<dbReference type="OrthoDB" id="9800507at2"/>
<dbReference type="SUPFAM" id="SSF53178">
    <property type="entry name" value="Peptidyl-tRNA hydrolase-like"/>
    <property type="match status" value="1"/>
</dbReference>
<dbReference type="AlphaFoldDB" id="D5EJK8"/>
<proteinExistence type="inferred from homology"/>
<comment type="subunit">
    <text evidence="7">Monomer.</text>
</comment>
<evidence type="ECO:0000256" key="2">
    <source>
        <dbReference type="ARBA" id="ARBA00022555"/>
    </source>
</evidence>
<dbReference type="GO" id="GO:0006515">
    <property type="term" value="P:protein quality control for misfolded or incompletely synthesized proteins"/>
    <property type="evidence" value="ECO:0007669"/>
    <property type="project" value="UniProtKB-UniRule"/>
</dbReference>
<dbReference type="EC" id="3.1.1.29" evidence="1 7"/>
<dbReference type="GO" id="GO:0072344">
    <property type="term" value="P:rescue of stalled ribosome"/>
    <property type="evidence" value="ECO:0007669"/>
    <property type="project" value="UniProtKB-UniRule"/>
</dbReference>
<dbReference type="Gene3D" id="3.40.50.1470">
    <property type="entry name" value="Peptidyl-tRNA hydrolase"/>
    <property type="match status" value="1"/>
</dbReference>
<dbReference type="InterPro" id="IPR018171">
    <property type="entry name" value="Pept_tRNA_hydro_CS"/>
</dbReference>
<organism evidence="10 11">
    <name type="scientific">Coraliomargarita akajimensis (strain DSM 45221 / IAM 15411 / JCM 23193 / KCTC 12865 / 04OKA010-24)</name>
    <dbReference type="NCBI Taxonomy" id="583355"/>
    <lineage>
        <taxon>Bacteria</taxon>
        <taxon>Pseudomonadati</taxon>
        <taxon>Verrucomicrobiota</taxon>
        <taxon>Opitutia</taxon>
        <taxon>Puniceicoccales</taxon>
        <taxon>Coraliomargaritaceae</taxon>
        <taxon>Coraliomargarita</taxon>
    </lineage>
</organism>
<dbReference type="HOGENOM" id="CLU_062456_4_1_0"/>
<dbReference type="EMBL" id="CP001998">
    <property type="protein sequence ID" value="ADE54607.1"/>
    <property type="molecule type" value="Genomic_DNA"/>
</dbReference>
<dbReference type="STRING" id="583355.Caka_1588"/>
<accession>D5EJK8</accession>
<comment type="function">
    <text evidence="7">Hydrolyzes ribosome-free peptidyl-tRNAs (with 1 or more amino acids incorporated), which drop off the ribosome during protein synthesis, or as a result of ribosome stalling.</text>
</comment>
<dbReference type="RefSeq" id="WP_013043329.1">
    <property type="nucleotide sequence ID" value="NC_014008.1"/>
</dbReference>
<dbReference type="PROSITE" id="PS01195">
    <property type="entry name" value="PEPT_TRNA_HYDROL_1"/>
    <property type="match status" value="1"/>
</dbReference>
<feature type="active site" description="Proton acceptor" evidence="7">
    <location>
        <position position="21"/>
    </location>
</feature>
<dbReference type="Proteomes" id="UP000000925">
    <property type="component" value="Chromosome"/>
</dbReference>
<dbReference type="NCBIfam" id="TIGR00447">
    <property type="entry name" value="pth"/>
    <property type="match status" value="1"/>
</dbReference>
<evidence type="ECO:0000256" key="8">
    <source>
        <dbReference type="RuleBase" id="RU000673"/>
    </source>
</evidence>
<dbReference type="HAMAP" id="MF_00083">
    <property type="entry name" value="Pept_tRNA_hydro_bact"/>
    <property type="match status" value="1"/>
</dbReference>
<feature type="binding site" evidence="7">
    <location>
        <position position="115"/>
    </location>
    <ligand>
        <name>tRNA</name>
        <dbReference type="ChEBI" id="CHEBI:17843"/>
    </ligand>
</feature>
<evidence type="ECO:0000256" key="4">
    <source>
        <dbReference type="ARBA" id="ARBA00022884"/>
    </source>
</evidence>
<gene>
    <name evidence="7" type="primary">pth</name>
    <name evidence="10" type="ordered locus">Caka_1588</name>
</gene>
<feature type="site" description="Discriminates between blocked and unblocked aminoacyl-tRNA" evidence="7">
    <location>
        <position position="11"/>
    </location>
</feature>
<protein>
    <recommendedName>
        <fullName evidence="6 7">Peptidyl-tRNA hydrolase</fullName>
        <shortName evidence="7">Pth</shortName>
        <ecNumber evidence="1 7">3.1.1.29</ecNumber>
    </recommendedName>
</protein>
<keyword evidence="7" id="KW-0963">Cytoplasm</keyword>
<evidence type="ECO:0000256" key="3">
    <source>
        <dbReference type="ARBA" id="ARBA00022801"/>
    </source>
</evidence>
<comment type="similarity">
    <text evidence="5 7 9">Belongs to the PTH family.</text>
</comment>
<evidence type="ECO:0000313" key="11">
    <source>
        <dbReference type="Proteomes" id="UP000000925"/>
    </source>
</evidence>
<comment type="catalytic activity">
    <reaction evidence="7 8">
        <text>an N-acyl-L-alpha-aminoacyl-tRNA + H2O = an N-acyl-L-amino acid + a tRNA + H(+)</text>
        <dbReference type="Rhea" id="RHEA:54448"/>
        <dbReference type="Rhea" id="RHEA-COMP:10123"/>
        <dbReference type="Rhea" id="RHEA-COMP:13883"/>
        <dbReference type="ChEBI" id="CHEBI:15377"/>
        <dbReference type="ChEBI" id="CHEBI:15378"/>
        <dbReference type="ChEBI" id="CHEBI:59874"/>
        <dbReference type="ChEBI" id="CHEBI:78442"/>
        <dbReference type="ChEBI" id="CHEBI:138191"/>
        <dbReference type="EC" id="3.1.1.29"/>
    </reaction>
</comment>
<evidence type="ECO:0000256" key="6">
    <source>
        <dbReference type="ARBA" id="ARBA00050038"/>
    </source>
</evidence>
<dbReference type="eggNOG" id="COG0193">
    <property type="taxonomic scope" value="Bacteria"/>
</dbReference>
<evidence type="ECO:0000256" key="5">
    <source>
        <dbReference type="ARBA" id="ARBA00038063"/>
    </source>
</evidence>